<keyword evidence="10" id="KW-1185">Reference proteome</keyword>
<evidence type="ECO:0000313" key="10">
    <source>
        <dbReference type="Proteomes" id="UP000601361"/>
    </source>
</evidence>
<dbReference type="EMBL" id="BMGS01000001">
    <property type="protein sequence ID" value="GGG27379.1"/>
    <property type="molecule type" value="Genomic_DNA"/>
</dbReference>
<organism evidence="9 10">
    <name type="scientific">Hymenobacter glacieicola</name>
    <dbReference type="NCBI Taxonomy" id="1562124"/>
    <lineage>
        <taxon>Bacteria</taxon>
        <taxon>Pseudomonadati</taxon>
        <taxon>Bacteroidota</taxon>
        <taxon>Cytophagia</taxon>
        <taxon>Cytophagales</taxon>
        <taxon>Hymenobacteraceae</taxon>
        <taxon>Hymenobacter</taxon>
    </lineage>
</organism>
<dbReference type="Proteomes" id="UP000601361">
    <property type="component" value="Unassembled WGS sequence"/>
</dbReference>
<evidence type="ECO:0000256" key="5">
    <source>
        <dbReference type="PROSITE-ProRule" id="PRU10007"/>
    </source>
</evidence>
<comment type="similarity">
    <text evidence="1 4 6">Belongs to the aldehyde dehydrogenase family.</text>
</comment>
<evidence type="ECO:0000256" key="4">
    <source>
        <dbReference type="PIRNR" id="PIRNR036492"/>
    </source>
</evidence>
<dbReference type="PIRSF" id="PIRSF036492">
    <property type="entry name" value="ALDH"/>
    <property type="match status" value="1"/>
</dbReference>
<dbReference type="InterPro" id="IPR015590">
    <property type="entry name" value="Aldehyde_DH_dom"/>
</dbReference>
<evidence type="ECO:0000256" key="3">
    <source>
        <dbReference type="ARBA" id="ARBA00023027"/>
    </source>
</evidence>
<dbReference type="InterPro" id="IPR012394">
    <property type="entry name" value="Aldehyde_DH_NAD(P)"/>
</dbReference>
<gene>
    <name evidence="9" type="primary">putA</name>
    <name evidence="9" type="ORF">GCM10011378_00220</name>
</gene>
<dbReference type="Pfam" id="PF00171">
    <property type="entry name" value="Aldedh"/>
    <property type="match status" value="1"/>
</dbReference>
<proteinExistence type="inferred from homology"/>
<feature type="domain" description="Aldehyde dehydrogenase" evidence="8">
    <location>
        <begin position="29"/>
        <end position="455"/>
    </location>
</feature>
<keyword evidence="3" id="KW-0520">NAD</keyword>
<evidence type="ECO:0000313" key="9">
    <source>
        <dbReference type="EMBL" id="GGG27379.1"/>
    </source>
</evidence>
<dbReference type="SUPFAM" id="SSF53720">
    <property type="entry name" value="ALDH-like"/>
    <property type="match status" value="1"/>
</dbReference>
<name>A0ABQ1WF57_9BACT</name>
<dbReference type="InterPro" id="IPR016163">
    <property type="entry name" value="Ald_DH_C"/>
</dbReference>
<feature type="active site" evidence="5">
    <location>
        <position position="229"/>
    </location>
</feature>
<protein>
    <recommendedName>
        <fullName evidence="4">Aldehyde dehydrogenase</fullName>
    </recommendedName>
</protein>
<accession>A0ABQ1WF57</accession>
<evidence type="ECO:0000256" key="6">
    <source>
        <dbReference type="RuleBase" id="RU003345"/>
    </source>
</evidence>
<dbReference type="CDD" id="cd07134">
    <property type="entry name" value="ALDH_AlkH-like"/>
    <property type="match status" value="1"/>
</dbReference>
<dbReference type="Gene3D" id="3.40.605.10">
    <property type="entry name" value="Aldehyde Dehydrogenase, Chain A, domain 1"/>
    <property type="match status" value="1"/>
</dbReference>
<dbReference type="PANTHER" id="PTHR43570:SF20">
    <property type="entry name" value="ALDEHYDE DEHYDROGENASE ALDX-RELATED"/>
    <property type="match status" value="1"/>
</dbReference>
<feature type="compositionally biased region" description="Low complexity" evidence="7">
    <location>
        <begin position="1"/>
        <end position="10"/>
    </location>
</feature>
<comment type="caution">
    <text evidence="9">The sequence shown here is derived from an EMBL/GenBank/DDBJ whole genome shotgun (WGS) entry which is preliminary data.</text>
</comment>
<evidence type="ECO:0000256" key="2">
    <source>
        <dbReference type="ARBA" id="ARBA00023002"/>
    </source>
</evidence>
<feature type="region of interest" description="Disordered" evidence="7">
    <location>
        <begin position="1"/>
        <end position="21"/>
    </location>
</feature>
<dbReference type="InterPro" id="IPR016161">
    <property type="entry name" value="Ald_DH/histidinol_DH"/>
</dbReference>
<dbReference type="RefSeq" id="WP_188555796.1">
    <property type="nucleotide sequence ID" value="NZ_BMGS01000001.1"/>
</dbReference>
<sequence length="487" mass="53484">MTTLAATDPLAPTPSPAPERPPVAELFRRQQARAEALRREAVETRAGRLRKLSAWITENRTAIQQALYADFRKPAAETDVTEIWSTQTELKHTLRHLRHWAQPRKVGTPLSLVGTRGWVQYEPKGVCLIIAPWNYPFYLALDPLVSALAAGNCCIIKPSEMTPTVAALLARMCQELFDPAEVTVVEGDKQVATELLKLPFNHIFFTGSPQVGKVVMRAAAEHLTSVTLELGGKSPVVVDDTADLRDAAEKIVWGKGINAGQTCVAPDYLLVHEAVRDQLIEEIRGVVQRFYNPNGEGVAASNSFARIVNDHHFARVAGLLAEAQEQGATVALGGQLDAAQRFLEPTVLVDVPTTSRAMQEEIFGPLLPVRTFRTLMEAVDEVNSRPHPLALYVFTQNAEHQRYLLQNIPAGGACVNETILHLGHPELPFGGLGNSGLGRAHGLAGFQAFSNEKSVLKQRVGRTGLKPIYPPYTPQVKKLVNWLVKWL</sequence>
<feature type="compositionally biased region" description="Pro residues" evidence="7">
    <location>
        <begin position="11"/>
        <end position="21"/>
    </location>
</feature>
<dbReference type="InterPro" id="IPR029510">
    <property type="entry name" value="Ald_DH_CS_GLU"/>
</dbReference>
<dbReference type="Gene3D" id="3.40.309.10">
    <property type="entry name" value="Aldehyde Dehydrogenase, Chain A, domain 2"/>
    <property type="match status" value="1"/>
</dbReference>
<dbReference type="InterPro" id="IPR016162">
    <property type="entry name" value="Ald_DH_N"/>
</dbReference>
<evidence type="ECO:0000259" key="8">
    <source>
        <dbReference type="Pfam" id="PF00171"/>
    </source>
</evidence>
<evidence type="ECO:0000256" key="7">
    <source>
        <dbReference type="SAM" id="MobiDB-lite"/>
    </source>
</evidence>
<evidence type="ECO:0000256" key="1">
    <source>
        <dbReference type="ARBA" id="ARBA00009986"/>
    </source>
</evidence>
<keyword evidence="2 4" id="KW-0560">Oxidoreductase</keyword>
<dbReference type="PROSITE" id="PS00687">
    <property type="entry name" value="ALDEHYDE_DEHYDR_GLU"/>
    <property type="match status" value="1"/>
</dbReference>
<reference evidence="10" key="1">
    <citation type="journal article" date="2019" name="Int. J. Syst. Evol. Microbiol.">
        <title>The Global Catalogue of Microorganisms (GCM) 10K type strain sequencing project: providing services to taxonomists for standard genome sequencing and annotation.</title>
        <authorList>
            <consortium name="The Broad Institute Genomics Platform"/>
            <consortium name="The Broad Institute Genome Sequencing Center for Infectious Disease"/>
            <person name="Wu L."/>
            <person name="Ma J."/>
        </authorList>
    </citation>
    <scope>NUCLEOTIDE SEQUENCE [LARGE SCALE GENOMIC DNA]</scope>
    <source>
        <strain evidence="10">CGMCC 1.12990</strain>
    </source>
</reference>
<dbReference type="PANTHER" id="PTHR43570">
    <property type="entry name" value="ALDEHYDE DEHYDROGENASE"/>
    <property type="match status" value="1"/>
</dbReference>